<gene>
    <name evidence="1" type="ORF">LPJ66_009724</name>
</gene>
<name>A0ACC1I4Z7_9FUNG</name>
<proteinExistence type="predicted"/>
<dbReference type="Proteomes" id="UP001150581">
    <property type="component" value="Unassembled WGS sequence"/>
</dbReference>
<sequence length="370" mass="40773">MQLPFFALVAICTLSVLLPLPKHYAVAPLHTALSPYTPNFLLTLLLHPALTTPLFYYVLLRLVHFLLSIPVKLFLSRFGLDVRSFSGTSFSGLLLTIKVRGKYEVVVRVDEIGVDVRTMRRLRVRVREAWRRAKARVQGRRREGNEANTAVSDTATLPPPPPTPLVDSSSAAPVPAPASGVSGNGLSKRLQIYARGVHIQLLSTAKPEPTDDGPTPWFGLPEDEEENKDNAEGDGQAQPQTRKQHRRKQQQQGPETRREMGNPVLDTEAQELAGKLAKKISATLRTYTYVASLFSRWVDISVSDVSVVLSSGEMARAGHGVTLMVSNLMLWAESARENQGEGWTRPGFASSVLGVVDWLLRLANIRAPES</sequence>
<feature type="non-terminal residue" evidence="1">
    <location>
        <position position="370"/>
    </location>
</feature>
<reference evidence="1" key="1">
    <citation type="submission" date="2022-07" db="EMBL/GenBank/DDBJ databases">
        <title>Phylogenomic reconstructions and comparative analyses of Kickxellomycotina fungi.</title>
        <authorList>
            <person name="Reynolds N.K."/>
            <person name="Stajich J.E."/>
            <person name="Barry K."/>
            <person name="Grigoriev I.V."/>
            <person name="Crous P."/>
            <person name="Smith M.E."/>
        </authorList>
    </citation>
    <scope>NUCLEOTIDE SEQUENCE</scope>
    <source>
        <strain evidence="1">Benny 63K</strain>
    </source>
</reference>
<organism evidence="1 2">
    <name type="scientific">Kickxella alabastrina</name>
    <dbReference type="NCBI Taxonomy" id="61397"/>
    <lineage>
        <taxon>Eukaryota</taxon>
        <taxon>Fungi</taxon>
        <taxon>Fungi incertae sedis</taxon>
        <taxon>Zoopagomycota</taxon>
        <taxon>Kickxellomycotina</taxon>
        <taxon>Kickxellomycetes</taxon>
        <taxon>Kickxellales</taxon>
        <taxon>Kickxellaceae</taxon>
        <taxon>Kickxella</taxon>
    </lineage>
</organism>
<dbReference type="EMBL" id="JANBPG010002311">
    <property type="protein sequence ID" value="KAJ1886240.1"/>
    <property type="molecule type" value="Genomic_DNA"/>
</dbReference>
<protein>
    <submittedName>
        <fullName evidence="1">Uncharacterized protein</fullName>
    </submittedName>
</protein>
<evidence type="ECO:0000313" key="1">
    <source>
        <dbReference type="EMBL" id="KAJ1886240.1"/>
    </source>
</evidence>
<comment type="caution">
    <text evidence="1">The sequence shown here is derived from an EMBL/GenBank/DDBJ whole genome shotgun (WGS) entry which is preliminary data.</text>
</comment>
<keyword evidence="2" id="KW-1185">Reference proteome</keyword>
<accession>A0ACC1I4Z7</accession>
<evidence type="ECO:0000313" key="2">
    <source>
        <dbReference type="Proteomes" id="UP001150581"/>
    </source>
</evidence>